<dbReference type="PANTHER" id="PTHR23407:SF1">
    <property type="entry name" value="5-FORMYLTETRAHYDROFOLATE CYCLO-LIGASE"/>
    <property type="match status" value="1"/>
</dbReference>
<dbReference type="NCBIfam" id="TIGR02727">
    <property type="entry name" value="MTHFS_bact"/>
    <property type="match status" value="1"/>
</dbReference>
<dbReference type="SUPFAM" id="SSF100950">
    <property type="entry name" value="NagB/RpiA/CoA transferase-like"/>
    <property type="match status" value="1"/>
</dbReference>
<feature type="binding site" evidence="4">
    <location>
        <begin position="137"/>
        <end position="145"/>
    </location>
    <ligand>
        <name>ATP</name>
        <dbReference type="ChEBI" id="CHEBI:30616"/>
    </ligand>
</feature>
<dbReference type="InterPro" id="IPR002698">
    <property type="entry name" value="FTHF_cligase"/>
</dbReference>
<dbReference type="PIRSF" id="PIRSF006806">
    <property type="entry name" value="FTHF_cligase"/>
    <property type="match status" value="1"/>
</dbReference>
<evidence type="ECO:0000256" key="5">
    <source>
        <dbReference type="RuleBase" id="RU361279"/>
    </source>
</evidence>
<dbReference type="Proteomes" id="UP000657177">
    <property type="component" value="Unassembled WGS sequence"/>
</dbReference>
<keyword evidence="7" id="KW-1185">Reference proteome</keyword>
<dbReference type="Gene3D" id="3.40.50.10420">
    <property type="entry name" value="NagB/RpiA/CoA transferase-like"/>
    <property type="match status" value="1"/>
</dbReference>
<evidence type="ECO:0000313" key="6">
    <source>
        <dbReference type="EMBL" id="MBA2133599.1"/>
    </source>
</evidence>
<keyword evidence="5" id="KW-0479">Metal-binding</keyword>
<dbReference type="GO" id="GO:0046872">
    <property type="term" value="F:metal ion binding"/>
    <property type="evidence" value="ECO:0007669"/>
    <property type="project" value="UniProtKB-KW"/>
</dbReference>
<dbReference type="EC" id="6.3.3.2" evidence="5"/>
<dbReference type="GO" id="GO:0005524">
    <property type="term" value="F:ATP binding"/>
    <property type="evidence" value="ECO:0007669"/>
    <property type="project" value="UniProtKB-KW"/>
</dbReference>
<evidence type="ECO:0000256" key="3">
    <source>
        <dbReference type="ARBA" id="ARBA00022840"/>
    </source>
</evidence>
<sequence length="193" mass="21303">MQSTVKAEKKELRAVYQTKLAQIPEAKVRRWSAQICARALALPVLPDKQVIAAYCSFGHEVATRPLLAGLLAAGHVLVLPVVDRQSRMMEFRRVDSLDALTPGVYGILEPRSGELCSPEEIELFFIPGLAFDRQGNRLGRGGGYYDRYLSTVRPDAAKIGLAFQLQIAEALPVAPHDIKVDAVLTEQEIICYV</sequence>
<accession>A0A8J6I2Q5</accession>
<comment type="cofactor">
    <cofactor evidence="5">
        <name>Mg(2+)</name>
        <dbReference type="ChEBI" id="CHEBI:18420"/>
    </cofactor>
</comment>
<dbReference type="InterPro" id="IPR024185">
    <property type="entry name" value="FTHF_cligase-like_sf"/>
</dbReference>
<comment type="similarity">
    <text evidence="1 5">Belongs to the 5-formyltetrahydrofolate cyclo-ligase family.</text>
</comment>
<reference evidence="6" key="1">
    <citation type="submission" date="2020-06" db="EMBL/GenBank/DDBJ databases">
        <title>Novel chitinolytic bacterium.</title>
        <authorList>
            <person name="Ungkulpasvich U."/>
            <person name="Kosugi A."/>
            <person name="Uke A."/>
        </authorList>
    </citation>
    <scope>NUCLEOTIDE SEQUENCE</scope>
    <source>
        <strain evidence="6">UUS1-1</strain>
    </source>
</reference>
<protein>
    <recommendedName>
        <fullName evidence="5">5-formyltetrahydrofolate cyclo-ligase</fullName>
        <ecNumber evidence="5">6.3.3.2</ecNumber>
    </recommendedName>
</protein>
<feature type="binding site" evidence="4">
    <location>
        <position position="60"/>
    </location>
    <ligand>
        <name>substrate</name>
    </ligand>
</feature>
<evidence type="ECO:0000313" key="7">
    <source>
        <dbReference type="Proteomes" id="UP000657177"/>
    </source>
</evidence>
<organism evidence="6 7">
    <name type="scientific">Capillibacterium thermochitinicola</name>
    <dbReference type="NCBI Taxonomy" id="2699427"/>
    <lineage>
        <taxon>Bacteria</taxon>
        <taxon>Bacillati</taxon>
        <taxon>Bacillota</taxon>
        <taxon>Capillibacterium</taxon>
    </lineage>
</organism>
<keyword evidence="5" id="KW-0460">Magnesium</keyword>
<feature type="binding site" evidence="4">
    <location>
        <begin position="9"/>
        <end position="13"/>
    </location>
    <ligand>
        <name>ATP</name>
        <dbReference type="ChEBI" id="CHEBI:30616"/>
    </ligand>
</feature>
<comment type="catalytic activity">
    <reaction evidence="5">
        <text>(6S)-5-formyl-5,6,7,8-tetrahydrofolate + ATP = (6R)-5,10-methenyltetrahydrofolate + ADP + phosphate</text>
        <dbReference type="Rhea" id="RHEA:10488"/>
        <dbReference type="ChEBI" id="CHEBI:30616"/>
        <dbReference type="ChEBI" id="CHEBI:43474"/>
        <dbReference type="ChEBI" id="CHEBI:57455"/>
        <dbReference type="ChEBI" id="CHEBI:57457"/>
        <dbReference type="ChEBI" id="CHEBI:456216"/>
        <dbReference type="EC" id="6.3.3.2"/>
    </reaction>
</comment>
<evidence type="ECO:0000256" key="4">
    <source>
        <dbReference type="PIRSR" id="PIRSR006806-1"/>
    </source>
</evidence>
<dbReference type="EMBL" id="JAAKDE010000016">
    <property type="protein sequence ID" value="MBA2133599.1"/>
    <property type="molecule type" value="Genomic_DNA"/>
</dbReference>
<keyword evidence="6" id="KW-0436">Ligase</keyword>
<name>A0A8J6I2Q5_9FIRM</name>
<keyword evidence="2 4" id="KW-0547">Nucleotide-binding</keyword>
<gene>
    <name evidence="6" type="ORF">G5B42_08620</name>
</gene>
<dbReference type="InterPro" id="IPR037171">
    <property type="entry name" value="NagB/RpiA_transferase-like"/>
</dbReference>
<comment type="caution">
    <text evidence="6">The sequence shown here is derived from an EMBL/GenBank/DDBJ whole genome shotgun (WGS) entry which is preliminary data.</text>
</comment>
<dbReference type="RefSeq" id="WP_181340067.1">
    <property type="nucleotide sequence ID" value="NZ_JAAKDE010000016.1"/>
</dbReference>
<evidence type="ECO:0000256" key="1">
    <source>
        <dbReference type="ARBA" id="ARBA00010638"/>
    </source>
</evidence>
<dbReference type="GO" id="GO:0035999">
    <property type="term" value="P:tetrahydrofolate interconversion"/>
    <property type="evidence" value="ECO:0007669"/>
    <property type="project" value="TreeGrafter"/>
</dbReference>
<dbReference type="PANTHER" id="PTHR23407">
    <property type="entry name" value="ATPASE INHIBITOR/5-FORMYLTETRAHYDROFOLATE CYCLO-LIGASE"/>
    <property type="match status" value="1"/>
</dbReference>
<keyword evidence="3 4" id="KW-0067">ATP-binding</keyword>
<evidence type="ECO:0000256" key="2">
    <source>
        <dbReference type="ARBA" id="ARBA00022741"/>
    </source>
</evidence>
<dbReference type="GO" id="GO:0030272">
    <property type="term" value="F:5-formyltetrahydrofolate cyclo-ligase activity"/>
    <property type="evidence" value="ECO:0007669"/>
    <property type="project" value="UniProtKB-EC"/>
</dbReference>
<dbReference type="GO" id="GO:0009396">
    <property type="term" value="P:folic acid-containing compound biosynthetic process"/>
    <property type="evidence" value="ECO:0007669"/>
    <property type="project" value="TreeGrafter"/>
</dbReference>
<dbReference type="Pfam" id="PF01812">
    <property type="entry name" value="5-FTHF_cyc-lig"/>
    <property type="match status" value="1"/>
</dbReference>
<dbReference type="AlphaFoldDB" id="A0A8J6I2Q5"/>
<proteinExistence type="inferred from homology"/>